<comment type="caution">
    <text evidence="1">The sequence shown here is derived from an EMBL/GenBank/DDBJ whole genome shotgun (WGS) entry which is preliminary data.</text>
</comment>
<accession>A0A3D8SJG5</accession>
<proteinExistence type="predicted"/>
<dbReference type="AlphaFoldDB" id="A0A3D8SJG5"/>
<evidence type="ECO:0000313" key="2">
    <source>
        <dbReference type="Proteomes" id="UP000256328"/>
    </source>
</evidence>
<organism evidence="1 2">
    <name type="scientific">Coleophoma crateriformis</name>
    <dbReference type="NCBI Taxonomy" id="565419"/>
    <lineage>
        <taxon>Eukaryota</taxon>
        <taxon>Fungi</taxon>
        <taxon>Dikarya</taxon>
        <taxon>Ascomycota</taxon>
        <taxon>Pezizomycotina</taxon>
        <taxon>Leotiomycetes</taxon>
        <taxon>Helotiales</taxon>
        <taxon>Dermateaceae</taxon>
        <taxon>Coleophoma</taxon>
    </lineage>
</organism>
<reference evidence="1 2" key="1">
    <citation type="journal article" date="2018" name="IMA Fungus">
        <title>IMA Genome-F 9: Draft genome sequence of Annulohypoxylon stygium, Aspergillus mulundensis, Berkeleyomyces basicola (syn. Thielaviopsis basicola), Ceratocystis smalleyi, two Cercospora beticola strains, Coleophoma cylindrospora, Fusarium fracticaudum, Phialophora cf. hyalina, and Morchella septimelata.</title>
        <authorList>
            <person name="Wingfield B.D."/>
            <person name="Bills G.F."/>
            <person name="Dong Y."/>
            <person name="Huang W."/>
            <person name="Nel W.J."/>
            <person name="Swalarsk-Parry B.S."/>
            <person name="Vaghefi N."/>
            <person name="Wilken P.M."/>
            <person name="An Z."/>
            <person name="de Beer Z.W."/>
            <person name="De Vos L."/>
            <person name="Chen L."/>
            <person name="Duong T.A."/>
            <person name="Gao Y."/>
            <person name="Hammerbacher A."/>
            <person name="Kikkert J.R."/>
            <person name="Li Y."/>
            <person name="Li H."/>
            <person name="Li K."/>
            <person name="Li Q."/>
            <person name="Liu X."/>
            <person name="Ma X."/>
            <person name="Naidoo K."/>
            <person name="Pethybridge S.J."/>
            <person name="Sun J."/>
            <person name="Steenkamp E.T."/>
            <person name="van der Nest M.A."/>
            <person name="van Wyk S."/>
            <person name="Wingfield M.J."/>
            <person name="Xiong C."/>
            <person name="Yue Q."/>
            <person name="Zhang X."/>
        </authorList>
    </citation>
    <scope>NUCLEOTIDE SEQUENCE [LARGE SCALE GENOMIC DNA]</scope>
    <source>
        <strain evidence="1 2">BP5796</strain>
    </source>
</reference>
<evidence type="ECO:0000313" key="1">
    <source>
        <dbReference type="EMBL" id="RDW85918.1"/>
    </source>
</evidence>
<protein>
    <submittedName>
        <fullName evidence="1">Uncharacterized protein</fullName>
    </submittedName>
</protein>
<name>A0A3D8SJG5_9HELO</name>
<dbReference type="Proteomes" id="UP000256328">
    <property type="component" value="Unassembled WGS sequence"/>
</dbReference>
<keyword evidence="2" id="KW-1185">Reference proteome</keyword>
<dbReference type="EMBL" id="PDLN01000005">
    <property type="protein sequence ID" value="RDW85918.1"/>
    <property type="molecule type" value="Genomic_DNA"/>
</dbReference>
<sequence>MAPYSLAAHSPITAPTLAHPKAIPYDNTRGYVVSKVLDGSLQATVAAHTGLDVEGLGESAAHSKVLGIWNDASEGTVLDVGADDQTCTEHPAVGRLKEAHWAVTIRHKNGIHGDIADQDTAQRPE</sequence>
<gene>
    <name evidence="1" type="ORF">BP5796_04243</name>
</gene>